<reference evidence="3 4" key="1">
    <citation type="submission" date="2017-05" db="EMBL/GenBank/DDBJ databases">
        <authorList>
            <person name="Varghese N."/>
            <person name="Submissions S."/>
        </authorList>
    </citation>
    <scope>NUCLEOTIDE SEQUENCE [LARGE SCALE GENOMIC DNA]</scope>
    <source>
        <strain evidence="3 4">DSM 45474</strain>
    </source>
</reference>
<dbReference type="Gene3D" id="3.60.15.10">
    <property type="entry name" value="Ribonuclease Z/Hydroxyacylglutathione hydrolase-like"/>
    <property type="match status" value="1"/>
</dbReference>
<dbReference type="Pfam" id="PF12706">
    <property type="entry name" value="Lactamase_B_2"/>
    <property type="match status" value="1"/>
</dbReference>
<dbReference type="Proteomes" id="UP000315636">
    <property type="component" value="Unassembled WGS sequence"/>
</dbReference>
<dbReference type="AlphaFoldDB" id="A0A521E2P9"/>
<name>A0A521E2P9_9BACL</name>
<proteinExistence type="predicted"/>
<evidence type="ECO:0000256" key="1">
    <source>
        <dbReference type="ARBA" id="ARBA00022801"/>
    </source>
</evidence>
<gene>
    <name evidence="3" type="ORF">SAMN06264849_107163</name>
</gene>
<evidence type="ECO:0000259" key="2">
    <source>
        <dbReference type="SMART" id="SM00849"/>
    </source>
</evidence>
<organism evidence="3 4">
    <name type="scientific">Melghirimyces algeriensis</name>
    <dbReference type="NCBI Taxonomy" id="910412"/>
    <lineage>
        <taxon>Bacteria</taxon>
        <taxon>Bacillati</taxon>
        <taxon>Bacillota</taxon>
        <taxon>Bacilli</taxon>
        <taxon>Bacillales</taxon>
        <taxon>Thermoactinomycetaceae</taxon>
        <taxon>Melghirimyces</taxon>
    </lineage>
</organism>
<accession>A0A521E2P9</accession>
<dbReference type="OrthoDB" id="9805728at2"/>
<evidence type="ECO:0000313" key="4">
    <source>
        <dbReference type="Proteomes" id="UP000315636"/>
    </source>
</evidence>
<dbReference type="SMART" id="SM00849">
    <property type="entry name" value="Lactamase_B"/>
    <property type="match status" value="1"/>
</dbReference>
<evidence type="ECO:0000313" key="3">
    <source>
        <dbReference type="EMBL" id="SMO78236.1"/>
    </source>
</evidence>
<keyword evidence="4" id="KW-1185">Reference proteome</keyword>
<sequence>MKIQLIRNATLVLQYAGRKFLIDPFLAEKGSIPPFPNTPNQDQSNPLVSLPSSIEEIIDVDAVIVTHLHPDHFDEVAKEVLPKDIKIFAQNEHDVEAIKKDGFYNAESLHPAAYMGEIRLTRTNGQHGIGEITKFTGEVSGVVFHHPDEQTLYVAGDTVWCGDVEEAIHTHHPDVIIVNGGAAQFLEGGPIIMTKEDIYKTHQAAPQATMIVCHMEALNHCLLTREELNRFIDENGISNHIFVPSDGETYTL</sequence>
<dbReference type="InterPro" id="IPR050114">
    <property type="entry name" value="UPF0173_UPF0282_UlaG_hydrolase"/>
</dbReference>
<dbReference type="InterPro" id="IPR001279">
    <property type="entry name" value="Metallo-B-lactamas"/>
</dbReference>
<feature type="domain" description="Metallo-beta-lactamase" evidence="2">
    <location>
        <begin position="6"/>
        <end position="202"/>
    </location>
</feature>
<dbReference type="PANTHER" id="PTHR43546:SF9">
    <property type="entry name" value="L-ASCORBATE-6-PHOSPHATE LACTONASE ULAG-RELATED"/>
    <property type="match status" value="1"/>
</dbReference>
<dbReference type="PANTHER" id="PTHR43546">
    <property type="entry name" value="UPF0173 METAL-DEPENDENT HYDROLASE MJ1163-RELATED"/>
    <property type="match status" value="1"/>
</dbReference>
<keyword evidence="1" id="KW-0378">Hydrolase</keyword>
<protein>
    <submittedName>
        <fullName evidence="3">L-ascorbate metabolism protein UlaG, beta-lactamase superfamily</fullName>
    </submittedName>
</protein>
<dbReference type="RefSeq" id="WP_142505963.1">
    <property type="nucleotide sequence ID" value="NZ_FXTI01000007.1"/>
</dbReference>
<dbReference type="InterPro" id="IPR036866">
    <property type="entry name" value="RibonucZ/Hydroxyglut_hydro"/>
</dbReference>
<dbReference type="GO" id="GO:0016787">
    <property type="term" value="F:hydrolase activity"/>
    <property type="evidence" value="ECO:0007669"/>
    <property type="project" value="UniProtKB-KW"/>
</dbReference>
<dbReference type="SUPFAM" id="SSF56281">
    <property type="entry name" value="Metallo-hydrolase/oxidoreductase"/>
    <property type="match status" value="1"/>
</dbReference>
<dbReference type="EMBL" id="FXTI01000007">
    <property type="protein sequence ID" value="SMO78236.1"/>
    <property type="molecule type" value="Genomic_DNA"/>
</dbReference>